<evidence type="ECO:0000313" key="2">
    <source>
        <dbReference type="Proteomes" id="UP000194501"/>
    </source>
</evidence>
<name>A0A0I3WRM5_SHISO</name>
<proteinExistence type="predicted"/>
<evidence type="ECO:0000313" key="1">
    <source>
        <dbReference type="EMBL" id="ARS09056.1"/>
    </source>
</evidence>
<reference evidence="1 2" key="1">
    <citation type="submission" date="2017-02" db="EMBL/GenBank/DDBJ databases">
        <authorList>
            <person name="Svab D."/>
            <person name="Balint B."/>
            <person name="Maroti G."/>
            <person name="Vasarhelyi B."/>
            <person name="Horvath B."/>
            <person name="Toth I."/>
        </authorList>
    </citation>
    <scope>NUCLEOTIDE SEQUENCE [LARGE SCALE GENOMIC DNA]</scope>
    <source>
        <strain evidence="1">75/02</strain>
        <plasmid evidence="1 2">p75-02_2</plasmid>
    </source>
</reference>
<dbReference type="PROSITE" id="PS51257">
    <property type="entry name" value="PROKAR_LIPOPROTEIN"/>
    <property type="match status" value="1"/>
</dbReference>
<organism evidence="1 2">
    <name type="scientific">Shigella sonnei</name>
    <dbReference type="NCBI Taxonomy" id="624"/>
    <lineage>
        <taxon>Bacteria</taxon>
        <taxon>Pseudomonadati</taxon>
        <taxon>Pseudomonadota</taxon>
        <taxon>Gammaproteobacteria</taxon>
        <taxon>Enterobacterales</taxon>
        <taxon>Enterobacteriaceae</taxon>
        <taxon>Shigella</taxon>
    </lineage>
</organism>
<accession>A0A0I3WRM5</accession>
<keyword evidence="1" id="KW-0614">Plasmid</keyword>
<evidence type="ECO:0008006" key="3">
    <source>
        <dbReference type="Google" id="ProtNLM"/>
    </source>
</evidence>
<dbReference type="InterPro" id="IPR047937">
    <property type="entry name" value="Eex_IncN-like"/>
</dbReference>
<dbReference type="AlphaFoldDB" id="A0A0I3WRM5"/>
<dbReference type="NCBIfam" id="NF033894">
    <property type="entry name" value="Eex_IncN"/>
    <property type="match status" value="1"/>
</dbReference>
<gene>
    <name evidence="1" type="ORF">BZ172_29050</name>
</gene>
<dbReference type="RefSeq" id="WP_000713561.1">
    <property type="nucleotide sequence ID" value="NZ_CATNOJ010000034.1"/>
</dbReference>
<sequence length="74" mass="8376">MKKFISTLTILSCFLLAACEDKVYDVSYYAEHLEQAQDVVEKCSKGDMSGQNCENAREAIQKEQSGKAFKNMMQ</sequence>
<dbReference type="Proteomes" id="UP000194501">
    <property type="component" value="Plasmid p75-02_2"/>
</dbReference>
<dbReference type="EMBL" id="CP019690">
    <property type="protein sequence ID" value="ARS09056.1"/>
    <property type="molecule type" value="Genomic_DNA"/>
</dbReference>
<geneLocation type="plasmid" evidence="1 2">
    <name>p75-02_2</name>
</geneLocation>
<protein>
    <recommendedName>
        <fullName evidence="3">EexN family lipoprotein</fullName>
    </recommendedName>
</protein>